<evidence type="ECO:0000256" key="5">
    <source>
        <dbReference type="ARBA" id="ARBA00023163"/>
    </source>
</evidence>
<keyword evidence="5" id="KW-0804">Transcription</keyword>
<dbReference type="Gene3D" id="2.40.330.10">
    <property type="entry name" value="DNA-binding pseudobarrel domain"/>
    <property type="match status" value="2"/>
</dbReference>
<feature type="compositionally biased region" description="Basic residues" evidence="7">
    <location>
        <begin position="136"/>
        <end position="149"/>
    </location>
</feature>
<keyword evidence="2" id="KW-0677">Repeat</keyword>
<keyword evidence="6" id="KW-0539">Nucleus</keyword>
<feature type="region of interest" description="Disordered" evidence="7">
    <location>
        <begin position="134"/>
        <end position="173"/>
    </location>
</feature>
<comment type="caution">
    <text evidence="9">The sequence shown here is derived from an EMBL/GenBank/DDBJ whole genome shotgun (WGS) entry which is preliminary data.</text>
</comment>
<dbReference type="PANTHER" id="PTHR31674">
    <property type="entry name" value="B3 DOMAIN-CONTAINING PROTEIN REM-LIKE 3-RELATED"/>
    <property type="match status" value="1"/>
</dbReference>
<keyword evidence="3" id="KW-0805">Transcription regulation</keyword>
<accession>A0ABQ9LTW3</accession>
<dbReference type="Proteomes" id="UP001174677">
    <property type="component" value="Chromosome 10"/>
</dbReference>
<protein>
    <recommendedName>
        <fullName evidence="8">TF-B3 domain-containing protein</fullName>
    </recommendedName>
</protein>
<evidence type="ECO:0000256" key="4">
    <source>
        <dbReference type="ARBA" id="ARBA00023125"/>
    </source>
</evidence>
<dbReference type="SMART" id="SM01019">
    <property type="entry name" value="B3"/>
    <property type="match status" value="2"/>
</dbReference>
<dbReference type="PANTHER" id="PTHR31674:SF62">
    <property type="entry name" value="B3 DOMAIN-CONTAINING PROTEIN REM14-RELATED"/>
    <property type="match status" value="1"/>
</dbReference>
<keyword evidence="10" id="KW-1185">Reference proteome</keyword>
<feature type="domain" description="TF-B3" evidence="8">
    <location>
        <begin position="189"/>
        <end position="284"/>
    </location>
</feature>
<comment type="subcellular location">
    <subcellularLocation>
        <location evidence="1">Nucleus</location>
    </subcellularLocation>
</comment>
<dbReference type="SUPFAM" id="SSF101936">
    <property type="entry name" value="DNA-binding pseudobarrel domain"/>
    <property type="match status" value="2"/>
</dbReference>
<evidence type="ECO:0000259" key="8">
    <source>
        <dbReference type="PROSITE" id="PS50863"/>
    </source>
</evidence>
<reference evidence="9 10" key="1">
    <citation type="journal article" date="2023" name="Plant Biotechnol. J.">
        <title>Chromosome-level wild Hevea brasiliensis genome provides new tools for genomic-assisted breeding and valuable loci to elevate rubber yield.</title>
        <authorList>
            <person name="Cheng H."/>
            <person name="Song X."/>
            <person name="Hu Y."/>
            <person name="Wu T."/>
            <person name="Yang Q."/>
            <person name="An Z."/>
            <person name="Feng S."/>
            <person name="Deng Z."/>
            <person name="Wu W."/>
            <person name="Zeng X."/>
            <person name="Tu M."/>
            <person name="Wang X."/>
            <person name="Huang H."/>
        </authorList>
    </citation>
    <scope>NUCLEOTIDE SEQUENCE [LARGE SCALE GENOMIC DNA]</scope>
    <source>
        <strain evidence="9">MT/VB/25A 57/8</strain>
    </source>
</reference>
<dbReference type="InterPro" id="IPR015300">
    <property type="entry name" value="DNA-bd_pseudobarrel_sf"/>
</dbReference>
<dbReference type="InterPro" id="IPR003340">
    <property type="entry name" value="B3_DNA-bd"/>
</dbReference>
<evidence type="ECO:0000256" key="7">
    <source>
        <dbReference type="SAM" id="MobiDB-lite"/>
    </source>
</evidence>
<dbReference type="EMBL" id="JARPOI010000010">
    <property type="protein sequence ID" value="KAJ9170773.1"/>
    <property type="molecule type" value="Genomic_DNA"/>
</dbReference>
<sequence length="288" mass="33628">MVARKPKRLAETKFFKVLVDDFKKKLRIPPLFVRVFERIMPKKPILKSEQGNFPVSVKSNDNGYFIKRGWKKFVKNHELQMGDFLVFNLLDDNKTFEVDMYGPTCCLKGLKLPFHEKSSCRDWEANVTPNKDIAFKKKGRPKSGRRKKPQVSARKAGLNAKRGPNVQENNEMNERERVAKEIRAMEPNHPSFKQDLKDYQKYGLVMRKRFVYETGLESKRNTVIKDPQGRVYTVDISVTGRQVRLSTGWSIFYKANGLATGDTCVFHFIPEKSNLIEVQIHRKRRQRC</sequence>
<dbReference type="Pfam" id="PF02362">
    <property type="entry name" value="B3"/>
    <property type="match status" value="2"/>
</dbReference>
<evidence type="ECO:0000313" key="10">
    <source>
        <dbReference type="Proteomes" id="UP001174677"/>
    </source>
</evidence>
<gene>
    <name evidence="9" type="ORF">P3X46_018853</name>
</gene>
<evidence type="ECO:0000256" key="1">
    <source>
        <dbReference type="ARBA" id="ARBA00004123"/>
    </source>
</evidence>
<evidence type="ECO:0000313" key="9">
    <source>
        <dbReference type="EMBL" id="KAJ9170773.1"/>
    </source>
</evidence>
<dbReference type="CDD" id="cd10017">
    <property type="entry name" value="B3_DNA"/>
    <property type="match status" value="2"/>
</dbReference>
<proteinExistence type="predicted"/>
<evidence type="ECO:0000256" key="2">
    <source>
        <dbReference type="ARBA" id="ARBA00022737"/>
    </source>
</evidence>
<name>A0ABQ9LTW3_HEVBR</name>
<dbReference type="PROSITE" id="PS50863">
    <property type="entry name" value="B3"/>
    <property type="match status" value="2"/>
</dbReference>
<organism evidence="9 10">
    <name type="scientific">Hevea brasiliensis</name>
    <name type="common">Para rubber tree</name>
    <name type="synonym">Siphonia brasiliensis</name>
    <dbReference type="NCBI Taxonomy" id="3981"/>
    <lineage>
        <taxon>Eukaryota</taxon>
        <taxon>Viridiplantae</taxon>
        <taxon>Streptophyta</taxon>
        <taxon>Embryophyta</taxon>
        <taxon>Tracheophyta</taxon>
        <taxon>Spermatophyta</taxon>
        <taxon>Magnoliopsida</taxon>
        <taxon>eudicotyledons</taxon>
        <taxon>Gunneridae</taxon>
        <taxon>Pentapetalae</taxon>
        <taxon>rosids</taxon>
        <taxon>fabids</taxon>
        <taxon>Malpighiales</taxon>
        <taxon>Euphorbiaceae</taxon>
        <taxon>Crotonoideae</taxon>
        <taxon>Micrandreae</taxon>
        <taxon>Hevea</taxon>
    </lineage>
</organism>
<dbReference type="InterPro" id="IPR039218">
    <property type="entry name" value="REM_fam"/>
</dbReference>
<evidence type="ECO:0000256" key="3">
    <source>
        <dbReference type="ARBA" id="ARBA00023015"/>
    </source>
</evidence>
<feature type="domain" description="TF-B3" evidence="8">
    <location>
        <begin position="11"/>
        <end position="104"/>
    </location>
</feature>
<keyword evidence="4" id="KW-0238">DNA-binding</keyword>
<evidence type="ECO:0000256" key="6">
    <source>
        <dbReference type="ARBA" id="ARBA00023242"/>
    </source>
</evidence>